<protein>
    <submittedName>
        <fullName evidence="3">Uncharacterized protein</fullName>
    </submittedName>
</protein>
<evidence type="ECO:0000256" key="1">
    <source>
        <dbReference type="SAM" id="Coils"/>
    </source>
</evidence>
<feature type="compositionally biased region" description="Polar residues" evidence="2">
    <location>
        <begin position="8"/>
        <end position="22"/>
    </location>
</feature>
<feature type="region of interest" description="Disordered" evidence="2">
    <location>
        <begin position="1"/>
        <end position="22"/>
    </location>
</feature>
<evidence type="ECO:0000256" key="2">
    <source>
        <dbReference type="SAM" id="MobiDB-lite"/>
    </source>
</evidence>
<dbReference type="Proteomes" id="UP001064933">
    <property type="component" value="Chromosome"/>
</dbReference>
<sequence>MTVFGSRNAGTNTGNAPALTLGTTTRSALPSLLEAPRPITPPVTPPSRAQQPLGWHADRLTVNSAAASLGTDLMAPWPTRPTAAPWPEAVSDSRRAARAAHAELVVRIDREAQASAVEMAQRASIQRLRERHAALHLAAQRELETRRLQATAAWQTAGRAILACEEQQAAVRRHQDAQRQFADDGASNPSLEIVQGALAQADADYAAAHQAALAASRAAQWLARALQEATEAWRDHEPTLTRHADAALRATEAATAATKAHRELALRATRVATVQEAAHLADVRVKDRSEALAATEATVQEMERQLHAGGPPRRELARCQGVFADIERRLQAAQAASSTGTGMERASGAAVRELSQQWTTARAALQQAARRLREQEQGLAEAQAQRRAARQDLDDARAQQAAAVLARIAAIDGRESLAQQAAGPADLQALRDASARNGVQRAADQAIAAIERSLEQLAARQRAARSAE</sequence>
<dbReference type="EMBL" id="CP104562">
    <property type="protein sequence ID" value="UXH76116.1"/>
    <property type="molecule type" value="Genomic_DNA"/>
</dbReference>
<evidence type="ECO:0000313" key="4">
    <source>
        <dbReference type="Proteomes" id="UP001064933"/>
    </source>
</evidence>
<proteinExistence type="predicted"/>
<keyword evidence="4" id="KW-1185">Reference proteome</keyword>
<reference evidence="3" key="1">
    <citation type="submission" date="2022-10" db="EMBL/GenBank/DDBJ databases">
        <title>Characterization and whole genome sequencing of a new Roseateles species, isolated from fresh water.</title>
        <authorList>
            <person name="Guliayeva D.Y."/>
            <person name="Akhremchuk A.E."/>
            <person name="Sikolenko M.A."/>
            <person name="Valentovich L.N."/>
            <person name="Sidarenka A.V."/>
        </authorList>
    </citation>
    <scope>NUCLEOTIDE SEQUENCE</scope>
    <source>
        <strain evidence="3">BIM B-1768</strain>
    </source>
</reference>
<evidence type="ECO:0000313" key="3">
    <source>
        <dbReference type="EMBL" id="UXH76116.1"/>
    </source>
</evidence>
<gene>
    <name evidence="3" type="ORF">N4261_13645</name>
</gene>
<accession>A0ABY6AWC9</accession>
<name>A0ABY6AWC9_9BURK</name>
<keyword evidence="1" id="KW-0175">Coiled coil</keyword>
<organism evidence="3 4">
    <name type="scientific">Roseateles amylovorans</name>
    <dbReference type="NCBI Taxonomy" id="2978473"/>
    <lineage>
        <taxon>Bacteria</taxon>
        <taxon>Pseudomonadati</taxon>
        <taxon>Pseudomonadota</taxon>
        <taxon>Betaproteobacteria</taxon>
        <taxon>Burkholderiales</taxon>
        <taxon>Sphaerotilaceae</taxon>
        <taxon>Roseateles</taxon>
    </lineage>
</organism>
<dbReference type="RefSeq" id="WP_261755848.1">
    <property type="nucleotide sequence ID" value="NZ_CP104562.2"/>
</dbReference>
<feature type="coiled-coil region" evidence="1">
    <location>
        <begin position="355"/>
        <end position="399"/>
    </location>
</feature>